<protein>
    <submittedName>
        <fullName evidence="1">Uncharacterized protein</fullName>
    </submittedName>
</protein>
<evidence type="ECO:0000313" key="1">
    <source>
        <dbReference type="EMBL" id="XDU67065.1"/>
    </source>
</evidence>
<reference evidence="1" key="1">
    <citation type="submission" date="2024-07" db="EMBL/GenBank/DDBJ databases">
        <authorList>
            <person name="Li X.-J."/>
            <person name="Wang X."/>
        </authorList>
    </citation>
    <scope>NUCLEOTIDE SEQUENCE</scope>
    <source>
        <strain evidence="1">HSP-334</strain>
    </source>
</reference>
<dbReference type="AlphaFoldDB" id="A0AB39VIG3"/>
<dbReference type="KEGG" id="lrug:AB8B22_01260"/>
<gene>
    <name evidence="1" type="ORF">AB8B22_01260</name>
</gene>
<name>A0AB39VIG3_9FUSO</name>
<dbReference type="RefSeq" id="WP_094079303.1">
    <property type="nucleotide sequence ID" value="NZ_CP165644.1"/>
</dbReference>
<proteinExistence type="predicted"/>
<organism evidence="1">
    <name type="scientific">Leptotrichia rugosa</name>
    <dbReference type="NCBI Taxonomy" id="3239302"/>
    <lineage>
        <taxon>Bacteria</taxon>
        <taxon>Fusobacteriati</taxon>
        <taxon>Fusobacteriota</taxon>
        <taxon>Fusobacteriia</taxon>
        <taxon>Fusobacteriales</taxon>
        <taxon>Leptotrichiaceae</taxon>
        <taxon>Leptotrichia</taxon>
    </lineage>
</organism>
<sequence length="154" mass="18266">MFEKFRFENLSKIIQLYVLNLFGQIIKKDNLEIFSKINFFNVGNISLLYEKNKKILINKSSNFLKLLDEHILNSEIDLSFIENVDVKKLIQNFEKLCANGYKNFIEKDIRKKIIEKFTNCLKNLVVIYLFSNIKFNYISENARVKISRAPPFVK</sequence>
<dbReference type="EMBL" id="CP165644">
    <property type="protein sequence ID" value="XDU67065.1"/>
    <property type="molecule type" value="Genomic_DNA"/>
</dbReference>
<accession>A0AB39VIG3</accession>